<dbReference type="RefSeq" id="WP_010965550.1">
    <property type="nucleotide sequence ID" value="NC_003030.1"/>
</dbReference>
<feature type="domain" description="GH29D-like beta-sandwich" evidence="3">
    <location>
        <begin position="1014"/>
        <end position="1079"/>
    </location>
</feature>
<feature type="domain" description="GH29D-like beta-sandwich" evidence="3">
    <location>
        <begin position="835"/>
        <end position="904"/>
    </location>
</feature>
<dbReference type="Pfam" id="PF21365">
    <property type="entry name" value="Glyco_hydro_31_3rd"/>
    <property type="match status" value="1"/>
</dbReference>
<feature type="domain" description="Glycosyl hydrolase family 31 C-terminal" evidence="6">
    <location>
        <begin position="591"/>
        <end position="678"/>
    </location>
</feature>
<feature type="domain" description="DUF5110" evidence="5">
    <location>
        <begin position="694"/>
        <end position="765"/>
    </location>
</feature>
<dbReference type="OrthoDB" id="1927128at2"/>
<dbReference type="EMBL" id="AE001437">
    <property type="protein sequence ID" value="AAK80209.1"/>
    <property type="molecule type" value="Genomic_DNA"/>
</dbReference>
<dbReference type="Gene3D" id="2.60.40.10">
    <property type="entry name" value="Immunoglobulins"/>
    <property type="match status" value="2"/>
</dbReference>
<evidence type="ECO:0000259" key="3">
    <source>
        <dbReference type="Pfam" id="PF13290"/>
    </source>
</evidence>
<evidence type="ECO:0000313" key="7">
    <source>
        <dbReference type="EMBL" id="AAK80209.1"/>
    </source>
</evidence>
<dbReference type="GO" id="GO:0005975">
    <property type="term" value="P:carbohydrate metabolic process"/>
    <property type="evidence" value="ECO:0007669"/>
    <property type="project" value="InterPro"/>
</dbReference>
<dbReference type="Pfam" id="PF13290">
    <property type="entry name" value="CHB_HEX_C_1"/>
    <property type="match status" value="2"/>
</dbReference>
<dbReference type="PANTHER" id="PTHR43863:SF2">
    <property type="entry name" value="MALTASE-GLUCOAMYLASE"/>
    <property type="match status" value="1"/>
</dbReference>
<dbReference type="InterPro" id="IPR033403">
    <property type="entry name" value="DUF5110"/>
</dbReference>
<evidence type="ECO:0000259" key="4">
    <source>
        <dbReference type="Pfam" id="PF16738"/>
    </source>
</evidence>
<sequence>MYSGKKKVWKKTLYYFVAAALTLNTVPEIIRPVSAKAAPNMKTISKIKTVKENARVSNLSAKLNGDTLQIVNGLDETDIKICEPQVLKVDYKPSGQSSSDTLVVDPNKIWNTGNIISSDLNSDPMVITTQKMTIKISKSDLTMSVYDSTGKQIVKQQSIASKSVSFTHNSGDRFYGINGYNFKEDSNKGMLRNGTESVYAGYQGHCGSPFVWSNDGYGLLVDSDGGSFTIGDTSLQYSGISKTDTDYYLMLGSPKEVISEESDVSGKAPMFPKWATGFTNTQWGWNNSLSGTGNDEDKLKSVLNTYRSKQIPIDNFCLDFEWKKWGQDNYGEFKWNTDNFPDAQNGQLKAYMDSKGLKMTGIMKPRILADSEQARYVTSKGWWLPGDSAASDYCSGKMMENVNFAISDVRKWWWNNIQDAFDKGIVGFWNDECDENVNFGNFGNMNMERAIYDGQRAYKNQRVWSLNRNYYAGAQRYCYGMWSGDISTGFDSMANQRERMLSAVNLGEAKWGMDTGGFNDGDPTPENYARWMEFSAFTPIFRVHGQDNRVRYPWAFGSTAEAAAKKAMQLRYTLIPYIYSYDRSASQSGLGLVRSLMMEYPNDSNAANDKEAWMFGDYMLVSPVVNQGQTSKSIYLPEGNWIDYTTGREYTGGQTINYAVDSTNWSDIPLFIKSGAIIPTQDFENYVGEKKITDVYVDAFPSDKATTFDYYDDDGTSYDYENGSYFDQKMTLQTSTDSKSVQFNIDKNTGSYTPDLKDYIVKMHVKGNGAVTANGQALTQYSSYDALKSASGEGYASGTDTYGNVVYIKVSSGDAKNINVSCNPLPVTITAAANPKGGTYYGPQTVSLTASKSDATIYYTLDGTTPTVNSTKYIAPITLNPSSSKQQLNFLAVDASGNQSQIYTEVYNVLKVGDGIKVHFKDPNGWSAPNIYYYDPAGKLTGPGWPGVKMNSDGNGWYSYTIQNWTSAKVLFDDGTNQIPGVNQPGIDVTGEEWYENGKLYQANPDISASASVKGGTYKNAQTVTLTASNSDATIYYTLDGTTPTVNSAKYTAPITINSTTTLKFIAVGSQGNQSDVYTEVYNINTVGNIITVHFKNPSGWGAPYVYYYTSSGQTGPGWPGVKMNSDGNGWYSYTINGLSSAKVLFNDKINQTPGRNQPGYDVTGEEWYENGTWYKSNPDVESIAKAALKINSKTVNYNVNSLCDAATINLLPPCLR</sequence>
<evidence type="ECO:0000259" key="2">
    <source>
        <dbReference type="Pfam" id="PF01055"/>
    </source>
</evidence>
<dbReference type="InterPro" id="IPR013783">
    <property type="entry name" value="Ig-like_fold"/>
</dbReference>
<dbReference type="HOGENOM" id="CLU_009761_0_0_9"/>
<dbReference type="Gene3D" id="3.20.20.80">
    <property type="entry name" value="Glycosidases"/>
    <property type="match status" value="1"/>
</dbReference>
<name>Q97GW3_CLOAB</name>
<dbReference type="PANTHER" id="PTHR43863">
    <property type="entry name" value="HYDROLASE, PUTATIVE (AFU_ORTHOLOGUE AFUA_1G03140)-RELATED"/>
    <property type="match status" value="1"/>
</dbReference>
<dbReference type="Proteomes" id="UP000000814">
    <property type="component" value="Chromosome"/>
</dbReference>
<dbReference type="InterPro" id="IPR011013">
    <property type="entry name" value="Gal_mutarotase_sf_dom"/>
</dbReference>
<feature type="domain" description="Glycoside hydrolase family 31 TIM barrel" evidence="2">
    <location>
        <begin position="269"/>
        <end position="580"/>
    </location>
</feature>
<dbReference type="Gene3D" id="2.60.40.1180">
    <property type="entry name" value="Golgi alpha-mannosidase II"/>
    <property type="match status" value="2"/>
</dbReference>
<proteinExistence type="inferred from homology"/>
<dbReference type="InterPro" id="IPR013780">
    <property type="entry name" value="Glyco_hydro_b"/>
</dbReference>
<evidence type="ECO:0000259" key="5">
    <source>
        <dbReference type="Pfam" id="PF17137"/>
    </source>
</evidence>
<evidence type="ECO:0000256" key="1">
    <source>
        <dbReference type="ARBA" id="ARBA00007806"/>
    </source>
</evidence>
<dbReference type="GO" id="GO:0004553">
    <property type="term" value="F:hydrolase activity, hydrolyzing O-glycosyl compounds"/>
    <property type="evidence" value="ECO:0007669"/>
    <property type="project" value="InterPro"/>
</dbReference>
<reference evidence="7 8" key="1">
    <citation type="journal article" date="2001" name="J. Bacteriol.">
        <title>Genome sequence and comparative analysis of the solvent-producing bacterium Clostridium acetobutylicum.</title>
        <authorList>
            <person name="Nolling J."/>
            <person name="Breton G."/>
            <person name="Omelchenko M.V."/>
            <person name="Makarova K.S."/>
            <person name="Zeng Q."/>
            <person name="Gibson R."/>
            <person name="Lee H.M."/>
            <person name="Dubois J."/>
            <person name="Qiu D."/>
            <person name="Hitti J."/>
            <person name="Wolf Y.I."/>
            <person name="Tatusov R.L."/>
            <person name="Sabathe F."/>
            <person name="Doucette-Stamm L."/>
            <person name="Soucaille P."/>
            <person name="Daly M.J."/>
            <person name="Bennett G.N."/>
            <person name="Koonin E.V."/>
            <person name="Smith D.R."/>
        </authorList>
    </citation>
    <scope>NUCLEOTIDE SEQUENCE [LARGE SCALE GENOMIC DNA]</scope>
    <source>
        <strain evidence="8">ATCC 824 / DSM 792 / JCM 1419 / LMG 5710 / VKM B-1787</strain>
    </source>
</reference>
<dbReference type="SUPFAM" id="SSF74650">
    <property type="entry name" value="Galactose mutarotase-like"/>
    <property type="match status" value="1"/>
</dbReference>
<dbReference type="InterPro" id="IPR017853">
    <property type="entry name" value="GH"/>
</dbReference>
<dbReference type="SUPFAM" id="SSF51445">
    <property type="entry name" value="(Trans)glycosidases"/>
    <property type="match status" value="1"/>
</dbReference>
<evidence type="ECO:0000313" key="8">
    <source>
        <dbReference type="Proteomes" id="UP000000814"/>
    </source>
</evidence>
<keyword evidence="8" id="KW-1185">Reference proteome</keyword>
<dbReference type="PATRIC" id="fig|272562.8.peg.2453"/>
<dbReference type="InterPro" id="IPR031965">
    <property type="entry name" value="CBM26"/>
</dbReference>
<evidence type="ECO:0000259" key="6">
    <source>
        <dbReference type="Pfam" id="PF21365"/>
    </source>
</evidence>
<dbReference type="InterPro" id="IPR048395">
    <property type="entry name" value="Glyco_hydro_31_C"/>
</dbReference>
<dbReference type="STRING" id="272562.CA_C2252"/>
<dbReference type="CDD" id="cd06589">
    <property type="entry name" value="GH31"/>
    <property type="match status" value="1"/>
</dbReference>
<dbReference type="InterPro" id="IPR000322">
    <property type="entry name" value="Glyco_hydro_31_TIM"/>
</dbReference>
<dbReference type="CAZy" id="GH31">
    <property type="family name" value="Glycoside Hydrolase Family 31"/>
</dbReference>
<organism evidence="7 8">
    <name type="scientific">Clostridium acetobutylicum (strain ATCC 824 / DSM 792 / JCM 1419 / IAM 19013 / LMG 5710 / NBRC 13948 / NRRL B-527 / VKM B-1787 / 2291 / W)</name>
    <dbReference type="NCBI Taxonomy" id="272562"/>
    <lineage>
        <taxon>Bacteria</taxon>
        <taxon>Bacillati</taxon>
        <taxon>Bacillota</taxon>
        <taxon>Clostridia</taxon>
        <taxon>Eubacteriales</taxon>
        <taxon>Clostridiaceae</taxon>
        <taxon>Clostridium</taxon>
    </lineage>
</organism>
<feature type="domain" description="Starch-binding module 26" evidence="4">
    <location>
        <begin position="918"/>
        <end position="984"/>
    </location>
</feature>
<dbReference type="GO" id="GO:0030246">
    <property type="term" value="F:carbohydrate binding"/>
    <property type="evidence" value="ECO:0007669"/>
    <property type="project" value="InterPro"/>
</dbReference>
<protein>
    <submittedName>
        <fullName evidence="7">Uncharacterized protein</fullName>
    </submittedName>
</protein>
<dbReference type="CAZy" id="CBM26">
    <property type="family name" value="Carbohydrate-Binding Module Family 26"/>
</dbReference>
<dbReference type="SUPFAM" id="SSF51011">
    <property type="entry name" value="Glycosyl hydrolase domain"/>
    <property type="match status" value="1"/>
</dbReference>
<dbReference type="AlphaFoldDB" id="Q97GW3"/>
<dbReference type="CDD" id="cd14752">
    <property type="entry name" value="GH31_N"/>
    <property type="match status" value="1"/>
</dbReference>
<feature type="domain" description="Starch-binding module 26" evidence="4">
    <location>
        <begin position="1093"/>
        <end position="1158"/>
    </location>
</feature>
<dbReference type="KEGG" id="cac:CA_C2252"/>
<gene>
    <name evidence="7" type="ordered locus">CA_C2252</name>
</gene>
<comment type="similarity">
    <text evidence="1">Belongs to the glycosyl hydrolase 31 family.</text>
</comment>
<dbReference type="Pfam" id="PF17137">
    <property type="entry name" value="DUF5110"/>
    <property type="match status" value="1"/>
</dbReference>
<accession>Q97GW3</accession>
<dbReference type="Gene3D" id="2.60.40.1760">
    <property type="entry name" value="glycosyl hydrolase (family 31)"/>
    <property type="match status" value="1"/>
</dbReference>
<dbReference type="InterPro" id="IPR051816">
    <property type="entry name" value="Glycosyl_Hydrolase_31"/>
</dbReference>
<dbReference type="InterPro" id="IPR059177">
    <property type="entry name" value="GH29D-like_dom"/>
</dbReference>
<dbReference type="Pfam" id="PF01055">
    <property type="entry name" value="Glyco_hydro_31_2nd"/>
    <property type="match status" value="1"/>
</dbReference>
<dbReference type="eggNOG" id="COG1501">
    <property type="taxonomic scope" value="Bacteria"/>
</dbReference>
<dbReference type="Pfam" id="PF16738">
    <property type="entry name" value="CBM26"/>
    <property type="match status" value="2"/>
</dbReference>
<dbReference type="PIR" id="F97177">
    <property type="entry name" value="F97177"/>
</dbReference>